<keyword evidence="1" id="KW-0472">Membrane</keyword>
<feature type="transmembrane region" description="Helical" evidence="1">
    <location>
        <begin position="391"/>
        <end position="410"/>
    </location>
</feature>
<sequence length="450" mass="51971">MNQQYQLVHPTLDLFLYDLKEGLGQDDAKITENRQLFWQKVYGDKLDNKKLAELAKAEADSSDDIQLLGNKKAEFFPDPLDGYYYPVQLGDTYALQVDCTANYITDYEYSPQSIDCFEKLQTEILTKINHQHGKLGQTWLIWGQLATNNQDPLATAQACYAQLKFSHQHNWDKDVIKQQGKFFDGTVFELRRLPTANEKLSDGYHVLICLFPSHLKTDVVIEKSKSLLIQLIRLLWYRHKIIWAYSESRKLKDNLKQADKLADSIIKHLNTSLQSPDIQISQLEKFLKDTPKILLKYTNNLTYLDEKRRTINVNIGDYKKRYLDITKLDSHSDWQFLETFSNYAQEKFLGQIETDQANFSPGLTLMENYIKTVQGIIEIERTKGDRNLENLIGSVGIGLAVSQIASSILVTQHPPKPDKLFFLTEAFLISVFAGLVTSIIAWRLLKKYRK</sequence>
<keyword evidence="3" id="KW-1185">Reference proteome</keyword>
<dbReference type="Proteomes" id="UP000661112">
    <property type="component" value="Unassembled WGS sequence"/>
</dbReference>
<name>A0ABR8DAJ4_9NOST</name>
<proteinExistence type="predicted"/>
<evidence type="ECO:0000313" key="3">
    <source>
        <dbReference type="Proteomes" id="UP000661112"/>
    </source>
</evidence>
<keyword evidence="1" id="KW-1133">Transmembrane helix</keyword>
<protein>
    <submittedName>
        <fullName evidence="2">Uncharacterized protein</fullName>
    </submittedName>
</protein>
<accession>A0ABR8DAJ4</accession>
<dbReference type="RefSeq" id="WP_190477808.1">
    <property type="nucleotide sequence ID" value="NZ_JACJSG010000047.1"/>
</dbReference>
<gene>
    <name evidence="2" type="ORF">H6G83_27060</name>
</gene>
<organism evidence="2 3">
    <name type="scientific">Anabaena azotica FACHB-119</name>
    <dbReference type="NCBI Taxonomy" id="947527"/>
    <lineage>
        <taxon>Bacteria</taxon>
        <taxon>Bacillati</taxon>
        <taxon>Cyanobacteriota</taxon>
        <taxon>Cyanophyceae</taxon>
        <taxon>Nostocales</taxon>
        <taxon>Nostocaceae</taxon>
        <taxon>Anabaena</taxon>
        <taxon>Anabaena azotica</taxon>
    </lineage>
</organism>
<feature type="transmembrane region" description="Helical" evidence="1">
    <location>
        <begin position="422"/>
        <end position="445"/>
    </location>
</feature>
<evidence type="ECO:0000313" key="2">
    <source>
        <dbReference type="EMBL" id="MBD2504228.1"/>
    </source>
</evidence>
<reference evidence="2 3" key="1">
    <citation type="journal article" date="2020" name="ISME J.">
        <title>Comparative genomics reveals insights into cyanobacterial evolution and habitat adaptation.</title>
        <authorList>
            <person name="Chen M.Y."/>
            <person name="Teng W.K."/>
            <person name="Zhao L."/>
            <person name="Hu C.X."/>
            <person name="Zhou Y.K."/>
            <person name="Han B.P."/>
            <person name="Song L.R."/>
            <person name="Shu W.S."/>
        </authorList>
    </citation>
    <scope>NUCLEOTIDE SEQUENCE [LARGE SCALE GENOMIC DNA]</scope>
    <source>
        <strain evidence="2 3">FACHB-119</strain>
    </source>
</reference>
<evidence type="ECO:0000256" key="1">
    <source>
        <dbReference type="SAM" id="Phobius"/>
    </source>
</evidence>
<keyword evidence="1" id="KW-0812">Transmembrane</keyword>
<dbReference type="EMBL" id="JACJSG010000047">
    <property type="protein sequence ID" value="MBD2504228.1"/>
    <property type="molecule type" value="Genomic_DNA"/>
</dbReference>
<comment type="caution">
    <text evidence="2">The sequence shown here is derived from an EMBL/GenBank/DDBJ whole genome shotgun (WGS) entry which is preliminary data.</text>
</comment>